<evidence type="ECO:0000259" key="1">
    <source>
        <dbReference type="Pfam" id="PF05901"/>
    </source>
</evidence>
<reference evidence="2" key="1">
    <citation type="submission" date="2020-01" db="EMBL/GenBank/DDBJ databases">
        <authorList>
            <person name="Meier V. D."/>
            <person name="Meier V D."/>
        </authorList>
    </citation>
    <scope>NUCLEOTIDE SEQUENCE</scope>
    <source>
        <strain evidence="2">HLG_WM_MAG_01</strain>
    </source>
</reference>
<sequence length="146" mass="17169">MILISVLLMAIIWLLSPIITYKYDEYFNPSNISQVYTKSNDIHDNKTVQKYSDIDMDSYDHLLYKHDTTKTKVHREPSTKIIKSTTVLPYKIKSTGKKSNSFKCDHREYCSQMTSYAEAKFFNKYCKNSKMDGDYDGIPCERQFNK</sequence>
<organism evidence="2">
    <name type="scientific">uncultured Sulfurovum sp</name>
    <dbReference type="NCBI Taxonomy" id="269237"/>
    <lineage>
        <taxon>Bacteria</taxon>
        <taxon>Pseudomonadati</taxon>
        <taxon>Campylobacterota</taxon>
        <taxon>Epsilonproteobacteria</taxon>
        <taxon>Campylobacterales</taxon>
        <taxon>Sulfurovaceae</taxon>
        <taxon>Sulfurovum</taxon>
        <taxon>environmental samples</taxon>
    </lineage>
</organism>
<dbReference type="InterPro" id="IPR008613">
    <property type="entry name" value="Excalibur_Ca-bd_domain"/>
</dbReference>
<proteinExistence type="predicted"/>
<dbReference type="EMBL" id="CACVAS010000030">
    <property type="protein sequence ID" value="CAA6803013.1"/>
    <property type="molecule type" value="Genomic_DNA"/>
</dbReference>
<gene>
    <name evidence="2" type="ORF">HELGO_WM2739</name>
</gene>
<feature type="domain" description="Excalibur calcium-binding" evidence="1">
    <location>
        <begin position="108"/>
        <end position="141"/>
    </location>
</feature>
<protein>
    <recommendedName>
        <fullName evidence="1">Excalibur calcium-binding domain-containing protein</fullName>
    </recommendedName>
</protein>
<dbReference type="AlphaFoldDB" id="A0A6S6S5M2"/>
<name>A0A6S6S5M2_9BACT</name>
<dbReference type="Pfam" id="PF05901">
    <property type="entry name" value="Excalibur"/>
    <property type="match status" value="1"/>
</dbReference>
<accession>A0A6S6S5M2</accession>
<evidence type="ECO:0000313" key="2">
    <source>
        <dbReference type="EMBL" id="CAA6803013.1"/>
    </source>
</evidence>